<proteinExistence type="inferred from homology"/>
<dbReference type="InterPro" id="IPR001806">
    <property type="entry name" value="Small_GTPase"/>
</dbReference>
<dbReference type="STRING" id="7739.C3ZB47"/>
<dbReference type="PANTHER" id="PTHR47978">
    <property type="match status" value="1"/>
</dbReference>
<dbReference type="FunFam" id="3.40.50.300:FF:001329">
    <property type="entry name" value="Small GTP-binding protein, putative"/>
    <property type="match status" value="1"/>
</dbReference>
<dbReference type="Gene3D" id="3.40.50.300">
    <property type="entry name" value="P-loop containing nucleotide triphosphate hydrolases"/>
    <property type="match status" value="2"/>
</dbReference>
<dbReference type="Pfam" id="PF00071">
    <property type="entry name" value="Ras"/>
    <property type="match status" value="2"/>
</dbReference>
<protein>
    <submittedName>
        <fullName evidence="3">Uncharacterized protein</fullName>
    </submittedName>
</protein>
<dbReference type="InterPro" id="IPR027417">
    <property type="entry name" value="P-loop_NTPase"/>
</dbReference>
<reference evidence="3" key="1">
    <citation type="journal article" date="2008" name="Nature">
        <title>The amphioxus genome and the evolution of the chordate karyotype.</title>
        <authorList>
            <consortium name="US DOE Joint Genome Institute (JGI-PGF)"/>
            <person name="Putnam N.H."/>
            <person name="Butts T."/>
            <person name="Ferrier D.E.K."/>
            <person name="Furlong R.F."/>
            <person name="Hellsten U."/>
            <person name="Kawashima T."/>
            <person name="Robinson-Rechavi M."/>
            <person name="Shoguchi E."/>
            <person name="Terry A."/>
            <person name="Yu J.-K."/>
            <person name="Benito-Gutierrez E.L."/>
            <person name="Dubchak I."/>
            <person name="Garcia-Fernandez J."/>
            <person name="Gibson-Brown J.J."/>
            <person name="Grigoriev I.V."/>
            <person name="Horton A.C."/>
            <person name="de Jong P.J."/>
            <person name="Jurka J."/>
            <person name="Kapitonov V.V."/>
            <person name="Kohara Y."/>
            <person name="Kuroki Y."/>
            <person name="Lindquist E."/>
            <person name="Lucas S."/>
            <person name="Osoegawa K."/>
            <person name="Pennacchio L.A."/>
            <person name="Salamov A.A."/>
            <person name="Satou Y."/>
            <person name="Sauka-Spengler T."/>
            <person name="Schmutz J."/>
            <person name="Shin-I T."/>
            <person name="Toyoda A."/>
            <person name="Bronner-Fraser M."/>
            <person name="Fujiyama A."/>
            <person name="Holland L.Z."/>
            <person name="Holland P.W.H."/>
            <person name="Satoh N."/>
            <person name="Rokhsar D.S."/>
        </authorList>
    </citation>
    <scope>NUCLEOTIDE SEQUENCE [LARGE SCALE GENOMIC DNA]</scope>
    <source>
        <strain evidence="3">S238N-H82</strain>
        <tissue evidence="3">Testes</tissue>
    </source>
</reference>
<sequence>MSRHTETEYTIFEDHCSSSSYKMSALSRRSFKVILLGDSGVGKSSLFARFSGDSFTEATFATLQVGSCRRTFRFGDREVTLELWDTAGTERMLSLTENYYHHASAALFLYDVNDQATFLGVQSTWVPSIRRRDPTMTTFLVGNKTDIASTSKYAFENVTLDEARRYESSIIDLKVAGNFQVSVKTEEGVHELFETVAEALCGDVKTEEKKPDEVITLKPKNKQRVWDKCKCRPISRFYRSLTTAIKKVVLLGDAGVGKSSLFARFCGEDFPRTCTTVVQLRASDIREFQVGYNNVRVSLWDTAGVERMLSLTENYYRKAVGVLLVYDVTDRETFENLESTWVPSVTLRNNRVKAFIVGNKTDLIPDSADIVSEEEVQMYTRTCPLDVVGTFRVSAKTCSGVEEMFTKLAESILEDNSFESGIKLSEPSAQDGQISRQGTCTCKI</sequence>
<accession>C3ZB47</accession>
<dbReference type="SMART" id="SM00174">
    <property type="entry name" value="RHO"/>
    <property type="match status" value="1"/>
</dbReference>
<comment type="similarity">
    <text evidence="1">Belongs to the small GTPase superfamily. Rab family.</text>
</comment>
<dbReference type="InterPro" id="IPR005225">
    <property type="entry name" value="Small_GTP-bd"/>
</dbReference>
<keyword evidence="2" id="KW-0547">Nucleotide-binding</keyword>
<dbReference type="SMART" id="SM00175">
    <property type="entry name" value="RAB"/>
    <property type="match status" value="2"/>
</dbReference>
<dbReference type="AlphaFoldDB" id="C3ZB47"/>
<dbReference type="GO" id="GO:0003924">
    <property type="term" value="F:GTPase activity"/>
    <property type="evidence" value="ECO:0007669"/>
    <property type="project" value="InterPro"/>
</dbReference>
<evidence type="ECO:0000256" key="1">
    <source>
        <dbReference type="ARBA" id="ARBA00006270"/>
    </source>
</evidence>
<dbReference type="PROSITE" id="PS51421">
    <property type="entry name" value="RAS"/>
    <property type="match status" value="2"/>
</dbReference>
<gene>
    <name evidence="3" type="ORF">BRAFLDRAFT_118801</name>
</gene>
<dbReference type="SUPFAM" id="SSF52540">
    <property type="entry name" value="P-loop containing nucleoside triphosphate hydrolases"/>
    <property type="match status" value="2"/>
</dbReference>
<dbReference type="GO" id="GO:0005525">
    <property type="term" value="F:GTP binding"/>
    <property type="evidence" value="ECO:0007669"/>
    <property type="project" value="InterPro"/>
</dbReference>
<dbReference type="EMBL" id="GG666603">
    <property type="protein sequence ID" value="EEN50084.1"/>
    <property type="molecule type" value="Genomic_DNA"/>
</dbReference>
<dbReference type="NCBIfam" id="TIGR00231">
    <property type="entry name" value="small_GTP"/>
    <property type="match status" value="2"/>
</dbReference>
<dbReference type="PRINTS" id="PR00449">
    <property type="entry name" value="RASTRNSFRMNG"/>
</dbReference>
<evidence type="ECO:0000313" key="3">
    <source>
        <dbReference type="EMBL" id="EEN50084.1"/>
    </source>
</evidence>
<name>C3ZB47_BRAFL</name>
<dbReference type="SMART" id="SM00173">
    <property type="entry name" value="RAS"/>
    <property type="match status" value="1"/>
</dbReference>
<dbReference type="PROSITE" id="PS51419">
    <property type="entry name" value="RAB"/>
    <property type="match status" value="2"/>
</dbReference>
<dbReference type="FunFam" id="3.40.50.300:FF:003997">
    <property type="entry name" value="GTP-binding nuclear protein Ran"/>
    <property type="match status" value="1"/>
</dbReference>
<dbReference type="eggNOG" id="KOG0084">
    <property type="taxonomic scope" value="Eukaryota"/>
</dbReference>
<evidence type="ECO:0000256" key="2">
    <source>
        <dbReference type="ARBA" id="ARBA00022741"/>
    </source>
</evidence>
<dbReference type="InParanoid" id="C3ZB47"/>
<organism>
    <name type="scientific">Branchiostoma floridae</name>
    <name type="common">Florida lancelet</name>
    <name type="synonym">Amphioxus</name>
    <dbReference type="NCBI Taxonomy" id="7739"/>
    <lineage>
        <taxon>Eukaryota</taxon>
        <taxon>Metazoa</taxon>
        <taxon>Chordata</taxon>
        <taxon>Cephalochordata</taxon>
        <taxon>Leptocardii</taxon>
        <taxon>Amphioxiformes</taxon>
        <taxon>Branchiostomatidae</taxon>
        <taxon>Branchiostoma</taxon>
    </lineage>
</organism>
<dbReference type="CDD" id="cd00154">
    <property type="entry name" value="Rab"/>
    <property type="match status" value="2"/>
</dbReference>